<feature type="transmembrane region" description="Helical" evidence="1">
    <location>
        <begin position="7"/>
        <end position="29"/>
    </location>
</feature>
<name>W7ULE0_RUMFL</name>
<keyword evidence="1" id="KW-0812">Transmembrane</keyword>
<dbReference type="EMBL" id="ATAX01000036">
    <property type="protein sequence ID" value="EWM52409.1"/>
    <property type="molecule type" value="Genomic_DNA"/>
</dbReference>
<keyword evidence="3" id="KW-1185">Reference proteome</keyword>
<evidence type="ECO:0000313" key="3">
    <source>
        <dbReference type="Proteomes" id="UP000019365"/>
    </source>
</evidence>
<sequence length="100" mass="11192">MKKVANRFIVFTIMISVVLMLVISSFMIAKHMHHHCTGNNCPVCQEIIQCINNVRLLGFTGNGFVLSNTFVIVFMVTLIFAVSTMSNKTTLISLKVELLN</sequence>
<organism evidence="2 3">
    <name type="scientific">Ruminococcus flavefaciens 007c</name>
    <dbReference type="NCBI Taxonomy" id="1341157"/>
    <lineage>
        <taxon>Bacteria</taxon>
        <taxon>Bacillati</taxon>
        <taxon>Bacillota</taxon>
        <taxon>Clostridia</taxon>
        <taxon>Eubacteriales</taxon>
        <taxon>Oscillospiraceae</taxon>
        <taxon>Ruminococcus</taxon>
    </lineage>
</organism>
<evidence type="ECO:0000256" key="1">
    <source>
        <dbReference type="SAM" id="Phobius"/>
    </source>
</evidence>
<feature type="transmembrane region" description="Helical" evidence="1">
    <location>
        <begin position="64"/>
        <end position="85"/>
    </location>
</feature>
<dbReference type="AlphaFoldDB" id="W7ULE0"/>
<evidence type="ECO:0000313" key="2">
    <source>
        <dbReference type="EMBL" id="EWM52409.1"/>
    </source>
</evidence>
<keyword evidence="1" id="KW-1133">Transmembrane helix</keyword>
<accession>W7ULE0</accession>
<reference evidence="2 3" key="1">
    <citation type="journal article" date="2014" name="PLoS ONE">
        <title>Rumen cellulosomics: divergent fiber-degrading strategies revealed by comparative genome-wide analysis of six ruminococcal strains.</title>
        <authorList>
            <person name="Dassa B."/>
            <person name="Borovok I."/>
            <person name="Ruimy-Israeli V."/>
            <person name="Lamed R."/>
            <person name="Flint H.J."/>
            <person name="Duncan S.H."/>
            <person name="Henrissat B."/>
            <person name="Coutinho P."/>
            <person name="Morrison M."/>
            <person name="Mosoni P."/>
            <person name="Yeoman C.J."/>
            <person name="White B.A."/>
            <person name="Bayer E.A."/>
        </authorList>
    </citation>
    <scope>NUCLEOTIDE SEQUENCE [LARGE SCALE GENOMIC DNA]</scope>
    <source>
        <strain evidence="2 3">007c</strain>
    </source>
</reference>
<keyword evidence="1" id="KW-0472">Membrane</keyword>
<protein>
    <submittedName>
        <fullName evidence="2">Uncharacterized protein</fullName>
    </submittedName>
</protein>
<gene>
    <name evidence="2" type="ORF">RF007C_13750</name>
</gene>
<dbReference type="Proteomes" id="UP000019365">
    <property type="component" value="Unassembled WGS sequence"/>
</dbReference>
<proteinExistence type="predicted"/>
<comment type="caution">
    <text evidence="2">The sequence shown here is derived from an EMBL/GenBank/DDBJ whole genome shotgun (WGS) entry which is preliminary data.</text>
</comment>